<dbReference type="EnsemblMetazoa" id="XM_016985172">
    <property type="protein sequence ID" value="XP_016840661"/>
    <property type="gene ID" value="LOC100118181"/>
</dbReference>
<dbReference type="PROSITE" id="PS50088">
    <property type="entry name" value="ANK_REPEAT"/>
    <property type="match status" value="10"/>
</dbReference>
<dbReference type="AlphaFoldDB" id="A0A7M7J3N7"/>
<feature type="repeat" description="ANK" evidence="3">
    <location>
        <begin position="483"/>
        <end position="515"/>
    </location>
</feature>
<dbReference type="SUPFAM" id="SSF48403">
    <property type="entry name" value="Ankyrin repeat"/>
    <property type="match status" value="2"/>
</dbReference>
<dbReference type="InterPro" id="IPR001810">
    <property type="entry name" value="F-box_dom"/>
</dbReference>
<feature type="repeat" description="ANK" evidence="3">
    <location>
        <begin position="225"/>
        <end position="269"/>
    </location>
</feature>
<dbReference type="EnsemblMetazoa" id="XM_016985171">
    <property type="protein sequence ID" value="XP_016840660"/>
    <property type="gene ID" value="LOC100118181"/>
</dbReference>
<dbReference type="InterPro" id="IPR036770">
    <property type="entry name" value="Ankyrin_rpt-contain_sf"/>
</dbReference>
<feature type="repeat" description="ANK" evidence="3">
    <location>
        <begin position="270"/>
        <end position="302"/>
    </location>
</feature>
<feature type="domain" description="F-box" evidence="4">
    <location>
        <begin position="663"/>
        <end position="694"/>
    </location>
</feature>
<dbReference type="GeneID" id="100118181"/>
<dbReference type="EnsemblMetazoa" id="XM_008207716">
    <property type="protein sequence ID" value="XP_008205938"/>
    <property type="gene ID" value="LOC100118181"/>
</dbReference>
<feature type="repeat" description="ANK" evidence="3">
    <location>
        <begin position="352"/>
        <end position="380"/>
    </location>
</feature>
<dbReference type="SMART" id="SM00248">
    <property type="entry name" value="ANK"/>
    <property type="match status" value="14"/>
</dbReference>
<keyword evidence="1" id="KW-0677">Repeat</keyword>
<dbReference type="PROSITE" id="PS50297">
    <property type="entry name" value="ANK_REP_REGION"/>
    <property type="match status" value="8"/>
</dbReference>
<dbReference type="EnsemblMetazoa" id="XM_031929176">
    <property type="protein sequence ID" value="XP_031785036"/>
    <property type="gene ID" value="LOC100118181"/>
</dbReference>
<feature type="repeat" description="ANK" evidence="3">
    <location>
        <begin position="450"/>
        <end position="478"/>
    </location>
</feature>
<evidence type="ECO:0000313" key="6">
    <source>
        <dbReference type="Proteomes" id="UP000002358"/>
    </source>
</evidence>
<accession>A0A7M7J3N7</accession>
<evidence type="ECO:0000259" key="4">
    <source>
        <dbReference type="PROSITE" id="PS50181"/>
    </source>
</evidence>
<dbReference type="Pfam" id="PF13637">
    <property type="entry name" value="Ank_4"/>
    <property type="match status" value="1"/>
</dbReference>
<dbReference type="OrthoDB" id="20872at2759"/>
<feature type="repeat" description="ANK" evidence="3">
    <location>
        <begin position="158"/>
        <end position="190"/>
    </location>
</feature>
<dbReference type="Proteomes" id="UP000002358">
    <property type="component" value="Chromosome 4"/>
</dbReference>
<dbReference type="RefSeq" id="XP_016840661.1">
    <property type="nucleotide sequence ID" value="XM_016985172.3"/>
</dbReference>
<dbReference type="PANTHER" id="PTHR24126">
    <property type="entry name" value="ANKYRIN REPEAT, PH AND SEC7 DOMAIN CONTAINING PROTEIN SECG-RELATED"/>
    <property type="match status" value="1"/>
</dbReference>
<feature type="repeat" description="ANK" evidence="3">
    <location>
        <begin position="412"/>
        <end position="444"/>
    </location>
</feature>
<dbReference type="InParanoid" id="A0A7M7J3N7"/>
<dbReference type="InterPro" id="IPR002110">
    <property type="entry name" value="Ankyrin_rpt"/>
</dbReference>
<evidence type="ECO:0000256" key="1">
    <source>
        <dbReference type="ARBA" id="ARBA00022737"/>
    </source>
</evidence>
<name>A0A7M7J3N7_NASVI</name>
<dbReference type="KEGG" id="nvi:100118181"/>
<dbReference type="RefSeq" id="XP_031785036.1">
    <property type="nucleotide sequence ID" value="XM_031929176.2"/>
</dbReference>
<feature type="repeat" description="ANK" evidence="3">
    <location>
        <begin position="12"/>
        <end position="44"/>
    </location>
</feature>
<feature type="repeat" description="ANK" evidence="3">
    <location>
        <begin position="88"/>
        <end position="120"/>
    </location>
</feature>
<protein>
    <recommendedName>
        <fullName evidence="4">F-box domain-containing protein</fullName>
    </recommendedName>
</protein>
<evidence type="ECO:0000256" key="2">
    <source>
        <dbReference type="ARBA" id="ARBA00023043"/>
    </source>
</evidence>
<dbReference type="PROSITE" id="PS50181">
    <property type="entry name" value="FBOX"/>
    <property type="match status" value="1"/>
</dbReference>
<dbReference type="Gene3D" id="1.25.40.20">
    <property type="entry name" value="Ankyrin repeat-containing domain"/>
    <property type="match status" value="5"/>
</dbReference>
<keyword evidence="6" id="KW-1185">Reference proteome</keyword>
<feature type="repeat" description="ANK" evidence="3">
    <location>
        <begin position="121"/>
        <end position="157"/>
    </location>
</feature>
<keyword evidence="2 3" id="KW-0040">ANK repeat</keyword>
<organism evidence="5 6">
    <name type="scientific">Nasonia vitripennis</name>
    <name type="common">Parasitic wasp</name>
    <dbReference type="NCBI Taxonomy" id="7425"/>
    <lineage>
        <taxon>Eukaryota</taxon>
        <taxon>Metazoa</taxon>
        <taxon>Ecdysozoa</taxon>
        <taxon>Arthropoda</taxon>
        <taxon>Hexapoda</taxon>
        <taxon>Insecta</taxon>
        <taxon>Pterygota</taxon>
        <taxon>Neoptera</taxon>
        <taxon>Endopterygota</taxon>
        <taxon>Hymenoptera</taxon>
        <taxon>Apocrita</taxon>
        <taxon>Proctotrupomorpha</taxon>
        <taxon>Chalcidoidea</taxon>
        <taxon>Pteromalidae</taxon>
        <taxon>Pteromalinae</taxon>
        <taxon>Nasonia</taxon>
    </lineage>
</organism>
<dbReference type="RefSeq" id="XP_008205938.1">
    <property type="nucleotide sequence ID" value="XM_008207716.4"/>
</dbReference>
<dbReference type="RefSeq" id="XP_016840659.1">
    <property type="nucleotide sequence ID" value="XM_016985170.3"/>
</dbReference>
<reference evidence="5" key="1">
    <citation type="submission" date="2021-01" db="UniProtKB">
        <authorList>
            <consortium name="EnsemblMetazoa"/>
        </authorList>
    </citation>
    <scope>IDENTIFICATION</scope>
</reference>
<dbReference type="PANTHER" id="PTHR24126:SF14">
    <property type="entry name" value="ANK_REP_REGION DOMAIN-CONTAINING PROTEIN"/>
    <property type="match status" value="1"/>
</dbReference>
<proteinExistence type="predicted"/>
<evidence type="ECO:0000256" key="3">
    <source>
        <dbReference type="PROSITE-ProRule" id="PRU00023"/>
    </source>
</evidence>
<dbReference type="SMR" id="A0A7M7J3N7"/>
<sequence>MESNNKMTGNLNEEEALHLAVRSGNVQTVAELLKSDICPNIQNSVREMPLHLACRPGDKKIVELADRLEILKLLWENGAQINAKAGQRKETALHIAVKFQQVEVVSFLLQSGANANARDKDERSPLHLVVFSTTVSSSEALVQLLVQRGANLHAQDLRWRTPLIEAVCSGNVDVAKLLLKAGAQIDYRNRLGLTALFYACETQIPSMTRLLLDHTANPQIQDQRKRSTPLHFVAGSGRYYTFVDDSANRSHIIAQILLENGANVDAVDIGGSTALHIAVDTKDEKLVKVLIEAGAQVNARDEYGNTPLHVLLLTAQEDCCNEDRLERMAALLIDRVFHTYPIGVNVNEQNDNQETPLYFALFRGNPVIVNLLLDHNATLSTLWHTQKGSLRFLHESPACNYDPEVCGDNLEESFTPLNVVAALGHTNVVQLLLNCGVDVEEGNFTGSHDVLKTPLYFAVKNRRYEVAKMLLNAGCKINRSVLHNTTVLHVAVSQASVALTYLLMEYGADCTFKDVYGRTALSCAVEYERESLKKVARILIMYHVKHAFQNAKISDYDSETIRSKKWLQELKSGCEDELVKMKESILCENFSMYALLTKSVFSLAVCLRNEKIVEYFMVEDVEGKYPIYCDMLRIRFDLALKRKKLLDSARSALDLVFRNIVKELGYETLPDIVVQKILDYCNLRDLSKITDILK</sequence>
<dbReference type="EnsemblMetazoa" id="XM_016985170">
    <property type="protein sequence ID" value="XP_016840659"/>
    <property type="gene ID" value="LOC100118181"/>
</dbReference>
<dbReference type="RefSeq" id="XP_016840660.1">
    <property type="nucleotide sequence ID" value="XM_016985171.3"/>
</dbReference>
<dbReference type="Pfam" id="PF12796">
    <property type="entry name" value="Ank_2"/>
    <property type="match status" value="4"/>
</dbReference>
<evidence type="ECO:0000313" key="5">
    <source>
        <dbReference type="EnsemblMetazoa" id="XP_016840660"/>
    </source>
</evidence>